<keyword evidence="1" id="KW-0812">Transmembrane</keyword>
<dbReference type="RefSeq" id="WP_311364134.1">
    <property type="nucleotide sequence ID" value="NZ_JAVRIC010000005.1"/>
</dbReference>
<organism evidence="5 6">
    <name type="scientific">Banduia mediterranea</name>
    <dbReference type="NCBI Taxonomy" id="3075609"/>
    <lineage>
        <taxon>Bacteria</taxon>
        <taxon>Pseudomonadati</taxon>
        <taxon>Pseudomonadota</taxon>
        <taxon>Gammaproteobacteria</taxon>
        <taxon>Nevskiales</taxon>
        <taxon>Algiphilaceae</taxon>
        <taxon>Banduia</taxon>
    </lineage>
</organism>
<reference evidence="5 6" key="1">
    <citation type="submission" date="2023-09" db="EMBL/GenBank/DDBJ databases">
        <authorList>
            <person name="Rey-Velasco X."/>
        </authorList>
    </citation>
    <scope>NUCLEOTIDE SEQUENCE [LARGE SCALE GENOMIC DNA]</scope>
    <source>
        <strain evidence="5 6">W345</strain>
    </source>
</reference>
<feature type="chain" id="PRO_5045096154" evidence="2">
    <location>
        <begin position="28"/>
        <end position="414"/>
    </location>
</feature>
<dbReference type="InterPro" id="IPR025178">
    <property type="entry name" value="Lnb_N"/>
</dbReference>
<evidence type="ECO:0000256" key="2">
    <source>
        <dbReference type="SAM" id="SignalP"/>
    </source>
</evidence>
<feature type="transmembrane region" description="Helical" evidence="1">
    <location>
        <begin position="389"/>
        <end position="407"/>
    </location>
</feature>
<dbReference type="InterPro" id="IPR057436">
    <property type="entry name" value="5TMH_Lnb"/>
</dbReference>
<gene>
    <name evidence="5" type="ORF">RM530_05110</name>
</gene>
<name>A0ABU2WHI9_9GAMM</name>
<keyword evidence="1" id="KW-0472">Membrane</keyword>
<keyword evidence="1" id="KW-1133">Transmembrane helix</keyword>
<keyword evidence="2" id="KW-0732">Signal</keyword>
<evidence type="ECO:0000259" key="3">
    <source>
        <dbReference type="Pfam" id="PF13387"/>
    </source>
</evidence>
<evidence type="ECO:0000313" key="5">
    <source>
        <dbReference type="EMBL" id="MDT0496741.1"/>
    </source>
</evidence>
<proteinExistence type="predicted"/>
<feature type="transmembrane region" description="Helical" evidence="1">
    <location>
        <begin position="299"/>
        <end position="321"/>
    </location>
</feature>
<dbReference type="Proteomes" id="UP001254608">
    <property type="component" value="Unassembled WGS sequence"/>
</dbReference>
<protein>
    <submittedName>
        <fullName evidence="5">DUF4105 domain-containing protein</fullName>
    </submittedName>
</protein>
<feature type="transmembrane region" description="Helical" evidence="1">
    <location>
        <begin position="268"/>
        <end position="287"/>
    </location>
</feature>
<comment type="caution">
    <text evidence="5">The sequence shown here is derived from an EMBL/GenBank/DDBJ whole genome shotgun (WGS) entry which is preliminary data.</text>
</comment>
<keyword evidence="6" id="KW-1185">Reference proteome</keyword>
<sequence length="414" mass="45775">MVLTITRLLLRLFVALALGLSAPGASAQTARPDANPEISLITFGPGEIYWERFGHNALLVLERSRDAATVYNYGIFDFEQKNFFLNFARGKMMYRVAEEPYSRALLPYAYEGRWAVQQKLALTPGQARELRDFLKWNLRPENVEYHYDYFIANCSTKVRDAIDSVLDGALRSQLEALPAGTTYRREVTRLTAAESWLMLGMDVALGPAADVPVNVWEDAFVPMKLMNALRGVQIDDGKGGSRPLVAEEVSLLPQRAAIESATPPDLRLPFALAGLLFAALVLGLGCVRSRKPARVAFSLLADTFSLITGLAGLVLLAFWLLTDHWPAWHNLNLLLLNPLALILLPTWVRAGFSGWHPSSRAYLLGCLLGLAALLVTVLAATPLAPQQNLQWALLLAPSHVVLGWCLYRRRAQAS</sequence>
<feature type="domain" description="Lnb-like transmembrane" evidence="4">
    <location>
        <begin position="269"/>
        <end position="388"/>
    </location>
</feature>
<dbReference type="EMBL" id="JAVRIC010000005">
    <property type="protein sequence ID" value="MDT0496741.1"/>
    <property type="molecule type" value="Genomic_DNA"/>
</dbReference>
<dbReference type="Pfam" id="PF25221">
    <property type="entry name" value="5TMH_Lnb"/>
    <property type="match status" value="1"/>
</dbReference>
<evidence type="ECO:0000259" key="4">
    <source>
        <dbReference type="Pfam" id="PF25221"/>
    </source>
</evidence>
<feature type="transmembrane region" description="Helical" evidence="1">
    <location>
        <begin position="360"/>
        <end position="383"/>
    </location>
</feature>
<feature type="signal peptide" evidence="2">
    <location>
        <begin position="1"/>
        <end position="27"/>
    </location>
</feature>
<feature type="transmembrane region" description="Helical" evidence="1">
    <location>
        <begin position="327"/>
        <end position="348"/>
    </location>
</feature>
<accession>A0ABU2WHI9</accession>
<feature type="domain" description="Lnb N-terminal periplasmic" evidence="3">
    <location>
        <begin position="37"/>
        <end position="179"/>
    </location>
</feature>
<evidence type="ECO:0000256" key="1">
    <source>
        <dbReference type="SAM" id="Phobius"/>
    </source>
</evidence>
<evidence type="ECO:0000313" key="6">
    <source>
        <dbReference type="Proteomes" id="UP001254608"/>
    </source>
</evidence>
<dbReference type="Pfam" id="PF13387">
    <property type="entry name" value="Lnb_N"/>
    <property type="match status" value="1"/>
</dbReference>